<dbReference type="EMBL" id="BSOS01000026">
    <property type="protein sequence ID" value="GLR66584.1"/>
    <property type="molecule type" value="Genomic_DNA"/>
</dbReference>
<gene>
    <name evidence="1" type="primary">icmB</name>
    <name evidence="1" type="ORF">GCM10010909_12640</name>
</gene>
<proteinExistence type="predicted"/>
<comment type="caution">
    <text evidence="1">The sequence shown here is derived from an EMBL/GenBank/DDBJ whole genome shotgun (WGS) entry which is preliminary data.</text>
</comment>
<name>A0ABQ6A8W6_9PROT</name>
<keyword evidence="2" id="KW-1185">Reference proteome</keyword>
<dbReference type="Gene3D" id="3.40.50.300">
    <property type="entry name" value="P-loop containing nucleotide triphosphate hydrolases"/>
    <property type="match status" value="1"/>
</dbReference>
<dbReference type="InterPro" id="IPR027417">
    <property type="entry name" value="P-loop_NTPase"/>
</dbReference>
<evidence type="ECO:0000313" key="2">
    <source>
        <dbReference type="Proteomes" id="UP001156641"/>
    </source>
</evidence>
<accession>A0ABQ6A8W6</accession>
<organism evidence="1 2">
    <name type="scientific">Acidocella aquatica</name>
    <dbReference type="NCBI Taxonomy" id="1922313"/>
    <lineage>
        <taxon>Bacteria</taxon>
        <taxon>Pseudomonadati</taxon>
        <taxon>Pseudomonadota</taxon>
        <taxon>Alphaproteobacteria</taxon>
        <taxon>Acetobacterales</taxon>
        <taxon>Acidocellaceae</taxon>
        <taxon>Acidocella</taxon>
    </lineage>
</organism>
<reference evidence="2" key="1">
    <citation type="journal article" date="2019" name="Int. J. Syst. Evol. Microbiol.">
        <title>The Global Catalogue of Microorganisms (GCM) 10K type strain sequencing project: providing services to taxonomists for standard genome sequencing and annotation.</title>
        <authorList>
            <consortium name="The Broad Institute Genomics Platform"/>
            <consortium name="The Broad Institute Genome Sequencing Center for Infectious Disease"/>
            <person name="Wu L."/>
            <person name="Ma J."/>
        </authorList>
    </citation>
    <scope>NUCLEOTIDE SEQUENCE [LARGE SCALE GENOMIC DNA]</scope>
    <source>
        <strain evidence="2">NBRC 112502</strain>
    </source>
</reference>
<dbReference type="RefSeq" id="WP_284257285.1">
    <property type="nucleotide sequence ID" value="NZ_BSOS01000026.1"/>
</dbReference>
<protein>
    <submittedName>
        <fullName evidence="1">Type IVa secretion system protein IcmB</fullName>
    </submittedName>
</protein>
<dbReference type="Proteomes" id="UP001156641">
    <property type="component" value="Unassembled WGS sequence"/>
</dbReference>
<dbReference type="SUPFAM" id="SSF52540">
    <property type="entry name" value="P-loop containing nucleoside triphosphate hydrolases"/>
    <property type="match status" value="1"/>
</dbReference>
<sequence>MISFVEKGLASLSLLLKQALPAYCDLETSHGDAFVTKTGNYVTWLRVDGMQRMAERKNFVEITEAMRLEISGALETRGHAIVGYYISDPDAALVEIENASMNSCRVVADAAGLDLGDIFAERAKLWPRLMRWEAAYFMLWTKTSVLTKEERKQLKAEYKANAVEIGAVGDAQRIYLRSEVMAARHNAFISRVMNSLRAHDVGLAVMEPHEALRAAREIMYREMSGSDWRPSLPGDAVMPRSPEDGETKGLKGFLLWPPLRDQLFFADAVTHGGQRVEFGENAYASVDMELGPEDPRPFVELAAILGQDRIPWRAAVVIEGCGQSGMQMKEIGASFLSMFPGNADLLRALTALRQARQTENHISVKMRASFATWAPVEDQTKLRRRLALLSQRIEGWGNAKTTMVIGDPLEGVMSSAPGLALTSTANPSLALLGDALAMLPWNRTASPWESGSVLFRRPDGGIWPYDPAGGAKRPLVVDVFYAPPGSGKSVLANTINIGLCLSRAVLGTNGAKLPLIGKVDIGKSAEGFVKLLQEALGPQRSREAIFVSLQFISGHEFNIFDLQIGCEYPLPLERAFLENFLALATIPPEQTKPFEGMSQLITLVIDEAYRLCTEQGGGAKAYRAGVEPAVDAAIRRYGIKLHDETPYWRDVVNALCDTGEHALAERAQRHAVPILEDLIGAVRSDQVRDMFDRVKLQETSELASQIFERYITDLIRRFPTLNAPTRLDFGPARVIVLDLHHVAPKGSAAADRQTEMMYLLARHILARNFFLHPDYLSFIPEAVRSYHAIRFLETAETVKRIDYDEWHRTQGSPIVLAQAERDVREGRKHNVQLGFTSQRPQDIHAGIASQATGVFILGAGDRGDREELIKHFDITEAGAKIVRHRLTGPRKDGAPFLAIFRAESTHYEQFLVNSLGPVELWALSTTPADTALRNRIYDRVGFSEGLRRLSVVFPNGSASVEVERRTKALLKKGEAADQIEAGVVAELASELIEGNGLGLKLRAHVDDTKPNHLQLAAE</sequence>
<evidence type="ECO:0000313" key="1">
    <source>
        <dbReference type="EMBL" id="GLR66584.1"/>
    </source>
</evidence>